<sequence length="304" mass="33422">MKQYLVIDIGGTAFKYALMDAEANFIEKGEIPAVHAKDAEPFFEAMATIVPQYKDRIEGIALSMPGRLDREKGYAYTSGALGYLSNTDVKGEFEKRFGITTFIENDGKAACLAEMWKGNLKDVRDGVVLILGTGIGGGIMLNRQLWRGWNGAAGEFSVLTTDFHPATLSAGWWANINGTPSGLVHPYAKAMDLPVEEVNGKIFFQALHEGNDKAKAIFDTFVENAVTAIYDLQCVLDVQKYCIGGGISAQDILIDSIRQGVDAYYEKYQHMIPMCKPEVDRCQFNNDANLIGALKNFFDLSEAA</sequence>
<accession>A0A9D1L1F1</accession>
<dbReference type="InterPro" id="IPR000600">
    <property type="entry name" value="ROK"/>
</dbReference>
<name>A0A9D1L1F1_9FIRM</name>
<proteinExistence type="inferred from homology"/>
<dbReference type="PANTHER" id="PTHR18964:SF170">
    <property type="entry name" value="SUGAR KINASE"/>
    <property type="match status" value="1"/>
</dbReference>
<dbReference type="EMBL" id="DVMJ01000062">
    <property type="protein sequence ID" value="HIU13887.1"/>
    <property type="molecule type" value="Genomic_DNA"/>
</dbReference>
<dbReference type="Pfam" id="PF00480">
    <property type="entry name" value="ROK"/>
    <property type="match status" value="1"/>
</dbReference>
<dbReference type="PANTHER" id="PTHR18964">
    <property type="entry name" value="ROK (REPRESSOR, ORF, KINASE) FAMILY"/>
    <property type="match status" value="1"/>
</dbReference>
<organism evidence="2 3">
    <name type="scientific">Candidatus Fimiplasma intestinipullorum</name>
    <dbReference type="NCBI Taxonomy" id="2840825"/>
    <lineage>
        <taxon>Bacteria</taxon>
        <taxon>Bacillati</taxon>
        <taxon>Bacillota</taxon>
        <taxon>Clostridia</taxon>
        <taxon>Eubacteriales</taxon>
        <taxon>Candidatus Fimiplasma</taxon>
    </lineage>
</organism>
<dbReference type="CDD" id="cd24152">
    <property type="entry name" value="ASKHA_NBD_ROK-like"/>
    <property type="match status" value="1"/>
</dbReference>
<dbReference type="InterPro" id="IPR043129">
    <property type="entry name" value="ATPase_NBD"/>
</dbReference>
<reference evidence="2" key="2">
    <citation type="journal article" date="2021" name="PeerJ">
        <title>Extensive microbial diversity within the chicken gut microbiome revealed by metagenomics and culture.</title>
        <authorList>
            <person name="Gilroy R."/>
            <person name="Ravi A."/>
            <person name="Getino M."/>
            <person name="Pursley I."/>
            <person name="Horton D.L."/>
            <person name="Alikhan N.F."/>
            <person name="Baker D."/>
            <person name="Gharbi K."/>
            <person name="Hall N."/>
            <person name="Watson M."/>
            <person name="Adriaenssens E.M."/>
            <person name="Foster-Nyarko E."/>
            <person name="Jarju S."/>
            <person name="Secka A."/>
            <person name="Antonio M."/>
            <person name="Oren A."/>
            <person name="Chaudhuri R.R."/>
            <person name="La Ragione R."/>
            <person name="Hildebrand F."/>
            <person name="Pallen M.J."/>
        </authorList>
    </citation>
    <scope>NUCLEOTIDE SEQUENCE</scope>
    <source>
        <strain evidence="2">CHK195-11698</strain>
    </source>
</reference>
<dbReference type="Gene3D" id="3.30.420.40">
    <property type="match status" value="2"/>
</dbReference>
<dbReference type="SUPFAM" id="SSF53067">
    <property type="entry name" value="Actin-like ATPase domain"/>
    <property type="match status" value="1"/>
</dbReference>
<reference evidence="2" key="1">
    <citation type="submission" date="2020-10" db="EMBL/GenBank/DDBJ databases">
        <authorList>
            <person name="Gilroy R."/>
        </authorList>
    </citation>
    <scope>NUCLEOTIDE SEQUENCE</scope>
    <source>
        <strain evidence="2">CHK195-11698</strain>
    </source>
</reference>
<comment type="similarity">
    <text evidence="1">Belongs to the ROK (NagC/XylR) family.</text>
</comment>
<gene>
    <name evidence="2" type="ORF">IAD15_07460</name>
</gene>
<evidence type="ECO:0000313" key="2">
    <source>
        <dbReference type="EMBL" id="HIU13887.1"/>
    </source>
</evidence>
<evidence type="ECO:0000256" key="1">
    <source>
        <dbReference type="ARBA" id="ARBA00006479"/>
    </source>
</evidence>
<dbReference type="Proteomes" id="UP000824175">
    <property type="component" value="Unassembled WGS sequence"/>
</dbReference>
<comment type="caution">
    <text evidence="2">The sequence shown here is derived from an EMBL/GenBank/DDBJ whole genome shotgun (WGS) entry which is preliminary data.</text>
</comment>
<protein>
    <submittedName>
        <fullName evidence="2">ROK family protein</fullName>
    </submittedName>
</protein>
<evidence type="ECO:0000313" key="3">
    <source>
        <dbReference type="Proteomes" id="UP000824175"/>
    </source>
</evidence>
<dbReference type="AlphaFoldDB" id="A0A9D1L1F1"/>